<feature type="chain" id="PRO_5046420820" evidence="1">
    <location>
        <begin position="26"/>
        <end position="59"/>
    </location>
</feature>
<keyword evidence="3" id="KW-1185">Reference proteome</keyword>
<comment type="caution">
    <text evidence="2">The sequence shown here is derived from an EMBL/GenBank/DDBJ whole genome shotgun (WGS) entry which is preliminary data.</text>
</comment>
<sequence length="59" mass="6019">MRRRFTLALTASLAAVLLASGTAAAVPVDDTPTTLTPREQAGLDFTGQVLGSLFGGASR</sequence>
<proteinExistence type="predicted"/>
<name>A0ABP6JRL3_9ACTN</name>
<feature type="signal peptide" evidence="1">
    <location>
        <begin position="1"/>
        <end position="25"/>
    </location>
</feature>
<evidence type="ECO:0000256" key="1">
    <source>
        <dbReference type="SAM" id="SignalP"/>
    </source>
</evidence>
<dbReference type="RefSeq" id="WP_344495519.1">
    <property type="nucleotide sequence ID" value="NZ_BAAAUD010000034.1"/>
</dbReference>
<dbReference type="EMBL" id="BAAAUD010000034">
    <property type="protein sequence ID" value="GAA2943972.1"/>
    <property type="molecule type" value="Genomic_DNA"/>
</dbReference>
<accession>A0ABP6JRL3</accession>
<evidence type="ECO:0000313" key="3">
    <source>
        <dbReference type="Proteomes" id="UP001500403"/>
    </source>
</evidence>
<gene>
    <name evidence="2" type="ORF">GCM10010446_31560</name>
</gene>
<reference evidence="3" key="1">
    <citation type="journal article" date="2019" name="Int. J. Syst. Evol. Microbiol.">
        <title>The Global Catalogue of Microorganisms (GCM) 10K type strain sequencing project: providing services to taxonomists for standard genome sequencing and annotation.</title>
        <authorList>
            <consortium name="The Broad Institute Genomics Platform"/>
            <consortium name="The Broad Institute Genome Sequencing Center for Infectious Disease"/>
            <person name="Wu L."/>
            <person name="Ma J."/>
        </authorList>
    </citation>
    <scope>NUCLEOTIDE SEQUENCE [LARGE SCALE GENOMIC DNA]</scope>
    <source>
        <strain evidence="3">JCM 9088</strain>
    </source>
</reference>
<organism evidence="2 3">
    <name type="scientific">Streptomyces enissocaesilis</name>
    <dbReference type="NCBI Taxonomy" id="332589"/>
    <lineage>
        <taxon>Bacteria</taxon>
        <taxon>Bacillati</taxon>
        <taxon>Actinomycetota</taxon>
        <taxon>Actinomycetes</taxon>
        <taxon>Kitasatosporales</taxon>
        <taxon>Streptomycetaceae</taxon>
        <taxon>Streptomyces</taxon>
        <taxon>Streptomyces rochei group</taxon>
    </lineage>
</organism>
<dbReference type="Proteomes" id="UP001500403">
    <property type="component" value="Unassembled WGS sequence"/>
</dbReference>
<evidence type="ECO:0000313" key="2">
    <source>
        <dbReference type="EMBL" id="GAA2943972.1"/>
    </source>
</evidence>
<protein>
    <submittedName>
        <fullName evidence="2">Uncharacterized protein</fullName>
    </submittedName>
</protein>
<keyword evidence="1" id="KW-0732">Signal</keyword>